<evidence type="ECO:0000256" key="1">
    <source>
        <dbReference type="ARBA" id="ARBA00004571"/>
    </source>
</evidence>
<feature type="signal peptide" evidence="13">
    <location>
        <begin position="1"/>
        <end position="21"/>
    </location>
</feature>
<dbReference type="PROSITE" id="PS52016">
    <property type="entry name" value="TONB_DEPENDENT_REC_3"/>
    <property type="match status" value="1"/>
</dbReference>
<evidence type="ECO:0000256" key="4">
    <source>
        <dbReference type="ARBA" id="ARBA00022692"/>
    </source>
</evidence>
<dbReference type="RefSeq" id="WP_093280760.1">
    <property type="nucleotide sequence ID" value="NZ_FOFS01000001.1"/>
</dbReference>
<dbReference type="Proteomes" id="UP000199233">
    <property type="component" value="Unassembled WGS sequence"/>
</dbReference>
<dbReference type="InterPro" id="IPR036942">
    <property type="entry name" value="Beta-barrel_TonB_sf"/>
</dbReference>
<accession>A0A1H8ZVW3</accession>
<evidence type="ECO:0000256" key="2">
    <source>
        <dbReference type="ARBA" id="ARBA00022448"/>
    </source>
</evidence>
<evidence type="ECO:0000313" key="17">
    <source>
        <dbReference type="Proteomes" id="UP000199233"/>
    </source>
</evidence>
<dbReference type="PANTHER" id="PTHR30069:SF53">
    <property type="entry name" value="COLICIN I RECEPTOR-RELATED"/>
    <property type="match status" value="1"/>
</dbReference>
<evidence type="ECO:0000256" key="7">
    <source>
        <dbReference type="ARBA" id="ARBA00023077"/>
    </source>
</evidence>
<feature type="chain" id="PRO_5011531458" evidence="13">
    <location>
        <begin position="22"/>
        <end position="626"/>
    </location>
</feature>
<dbReference type="STRING" id="489703.SAMN04488038_101177"/>
<keyword evidence="8 10" id="KW-0472">Membrane</keyword>
<evidence type="ECO:0000313" key="16">
    <source>
        <dbReference type="EMBL" id="SEP68475.1"/>
    </source>
</evidence>
<dbReference type="InterPro" id="IPR039426">
    <property type="entry name" value="TonB-dep_rcpt-like"/>
</dbReference>
<keyword evidence="6" id="KW-0406">Ion transport</keyword>
<reference evidence="16 17" key="1">
    <citation type="submission" date="2016-10" db="EMBL/GenBank/DDBJ databases">
        <authorList>
            <person name="de Groot N.N."/>
        </authorList>
    </citation>
    <scope>NUCLEOTIDE SEQUENCE [LARGE SCALE GENOMIC DNA]</scope>
    <source>
        <strain evidence="16 17">DSM 25927</strain>
    </source>
</reference>
<keyword evidence="9 10" id="KW-0998">Cell outer membrane</keyword>
<dbReference type="Pfam" id="PF00593">
    <property type="entry name" value="TonB_dep_Rec_b-barrel"/>
    <property type="match status" value="1"/>
</dbReference>
<keyword evidence="5 13" id="KW-0732">Signal</keyword>
<name>A0A1H8ZVW3_9GAMM</name>
<dbReference type="OrthoDB" id="9764669at2"/>
<gene>
    <name evidence="16" type="ORF">SAMN04488038_101177</name>
</gene>
<dbReference type="Gene3D" id="2.40.170.20">
    <property type="entry name" value="TonB-dependent receptor, beta-barrel domain"/>
    <property type="match status" value="1"/>
</dbReference>
<dbReference type="EMBL" id="FOFS01000001">
    <property type="protein sequence ID" value="SEP68475.1"/>
    <property type="molecule type" value="Genomic_DNA"/>
</dbReference>
<feature type="domain" description="TonB-dependent receptor plug" evidence="15">
    <location>
        <begin position="45"/>
        <end position="151"/>
    </location>
</feature>
<evidence type="ECO:0000256" key="9">
    <source>
        <dbReference type="ARBA" id="ARBA00023237"/>
    </source>
</evidence>
<dbReference type="InterPro" id="IPR010916">
    <property type="entry name" value="TonB_box_CS"/>
</dbReference>
<dbReference type="GO" id="GO:0015889">
    <property type="term" value="P:cobalamin transport"/>
    <property type="evidence" value="ECO:0007669"/>
    <property type="project" value="TreeGrafter"/>
</dbReference>
<dbReference type="InterPro" id="IPR012910">
    <property type="entry name" value="Plug_dom"/>
</dbReference>
<evidence type="ECO:0000256" key="5">
    <source>
        <dbReference type="ARBA" id="ARBA00022729"/>
    </source>
</evidence>
<dbReference type="SUPFAM" id="SSF56935">
    <property type="entry name" value="Porins"/>
    <property type="match status" value="1"/>
</dbReference>
<evidence type="ECO:0000256" key="11">
    <source>
        <dbReference type="PROSITE-ProRule" id="PRU10143"/>
    </source>
</evidence>
<dbReference type="PANTHER" id="PTHR30069">
    <property type="entry name" value="TONB-DEPENDENT OUTER MEMBRANE RECEPTOR"/>
    <property type="match status" value="1"/>
</dbReference>
<feature type="domain" description="TonB-dependent receptor-like beta-barrel" evidence="14">
    <location>
        <begin position="229"/>
        <end position="597"/>
    </location>
</feature>
<organism evidence="16 17">
    <name type="scientific">Solimonas aquatica</name>
    <dbReference type="NCBI Taxonomy" id="489703"/>
    <lineage>
        <taxon>Bacteria</taxon>
        <taxon>Pseudomonadati</taxon>
        <taxon>Pseudomonadota</taxon>
        <taxon>Gammaproteobacteria</taxon>
        <taxon>Nevskiales</taxon>
        <taxon>Nevskiaceae</taxon>
        <taxon>Solimonas</taxon>
    </lineage>
</organism>
<comment type="similarity">
    <text evidence="10 12">Belongs to the TonB-dependent receptor family.</text>
</comment>
<dbReference type="AlphaFoldDB" id="A0A1H8ZVW3"/>
<evidence type="ECO:0000256" key="12">
    <source>
        <dbReference type="RuleBase" id="RU003357"/>
    </source>
</evidence>
<evidence type="ECO:0000256" key="8">
    <source>
        <dbReference type="ARBA" id="ARBA00023136"/>
    </source>
</evidence>
<evidence type="ECO:0000259" key="14">
    <source>
        <dbReference type="Pfam" id="PF00593"/>
    </source>
</evidence>
<dbReference type="InterPro" id="IPR000531">
    <property type="entry name" value="Beta-barrel_TonB"/>
</dbReference>
<dbReference type="Pfam" id="PF07715">
    <property type="entry name" value="Plug"/>
    <property type="match status" value="1"/>
</dbReference>
<keyword evidence="17" id="KW-1185">Reference proteome</keyword>
<evidence type="ECO:0000256" key="13">
    <source>
        <dbReference type="SAM" id="SignalP"/>
    </source>
</evidence>
<evidence type="ECO:0000259" key="15">
    <source>
        <dbReference type="Pfam" id="PF07715"/>
    </source>
</evidence>
<feature type="short sequence motif" description="TonB box" evidence="11">
    <location>
        <begin position="33"/>
        <end position="39"/>
    </location>
</feature>
<dbReference type="Gene3D" id="2.170.130.10">
    <property type="entry name" value="TonB-dependent receptor, plug domain"/>
    <property type="match status" value="1"/>
</dbReference>
<keyword evidence="2 10" id="KW-0813">Transport</keyword>
<dbReference type="GO" id="GO:0009279">
    <property type="term" value="C:cell outer membrane"/>
    <property type="evidence" value="ECO:0007669"/>
    <property type="project" value="UniProtKB-SubCell"/>
</dbReference>
<sequence length="626" mass="67881">MRLRHAATLAALSAASGSVIAQPEATEVALLDTVIVTASRVPEKLDETLAPVTVISREDIERLQPRDFQELLVGLPGVNLTSNGGSGKATQLLLRGGNADHVVVLLDGVRIGSVTLGTTAFEQIPVDQIERVEIVRGPRSSLYGSEAIGGVMQIFTRRSQPGEATTGSFAIGGGSQGSGKFETTVRGSAGSGGWYNLGISGQNTDGVDVQPAAGEPDRDGYRSIASSASAGWRFASGAELGLSGLLARSHNEYDSSYTNESENGQQALGAYARFLPLSFWTVNLRAGQSQDLSDNSHDPLVPSFSDPAVYTDNRGIINTRRNLYSWQNDFQLLPGQLFTAGLDYEHDTVSGNTDYAVRKRDDAGVFGQYQGHFGAHELQGSLRRDRNQQFGTHNTGSAQYGYRFSPALRAGLSYGTAFKAPSFNDLYYPFYGIPDLKPETSRSYELNLGGSGTLAIAQWDWALSAYRSKVDELITYNPSIFGPENLGRARIKGVELQLGGQWQSLRTQLYYNWLDPQNDNDDANHGKQLARRSKQNARLDLDYQGSRYAAGSTLNLSDARYEDPANSTRLGGYTTLDLRASLQLDSAWQLQLKAANVLDKQYQTAAGFALPGATYFATLRYTPAAR</sequence>
<evidence type="ECO:0000256" key="3">
    <source>
        <dbReference type="ARBA" id="ARBA00022452"/>
    </source>
</evidence>
<keyword evidence="7 11" id="KW-0798">TonB box</keyword>
<protein>
    <submittedName>
        <fullName evidence="16">Vitamin B12 transporter</fullName>
    </submittedName>
</protein>
<dbReference type="GO" id="GO:0006811">
    <property type="term" value="P:monoatomic ion transport"/>
    <property type="evidence" value="ECO:0007669"/>
    <property type="project" value="UniProtKB-KW"/>
</dbReference>
<keyword evidence="4 10" id="KW-0812">Transmembrane</keyword>
<comment type="subcellular location">
    <subcellularLocation>
        <location evidence="1 10">Cell outer membrane</location>
        <topology evidence="1 10">Multi-pass membrane protein</topology>
    </subcellularLocation>
</comment>
<evidence type="ECO:0000256" key="10">
    <source>
        <dbReference type="PROSITE-ProRule" id="PRU01360"/>
    </source>
</evidence>
<dbReference type="InterPro" id="IPR037066">
    <property type="entry name" value="Plug_dom_sf"/>
</dbReference>
<proteinExistence type="inferred from homology"/>
<keyword evidence="3 10" id="KW-1134">Transmembrane beta strand</keyword>
<dbReference type="PROSITE" id="PS00430">
    <property type="entry name" value="TONB_DEPENDENT_REC_1"/>
    <property type="match status" value="1"/>
</dbReference>
<dbReference type="CDD" id="cd01347">
    <property type="entry name" value="ligand_gated_channel"/>
    <property type="match status" value="1"/>
</dbReference>
<evidence type="ECO:0000256" key="6">
    <source>
        <dbReference type="ARBA" id="ARBA00023065"/>
    </source>
</evidence>